<dbReference type="OrthoDB" id="4845918at2759"/>
<dbReference type="GO" id="GO:0003676">
    <property type="term" value="F:nucleic acid binding"/>
    <property type="evidence" value="ECO:0007669"/>
    <property type="project" value="InterPro"/>
</dbReference>
<dbReference type="InterPro" id="IPR036875">
    <property type="entry name" value="Znf_CCHC_sf"/>
</dbReference>
<evidence type="ECO:0000256" key="2">
    <source>
        <dbReference type="SAM" id="MobiDB-lite"/>
    </source>
</evidence>
<evidence type="ECO:0000313" key="5">
    <source>
        <dbReference type="Proteomes" id="UP000293360"/>
    </source>
</evidence>
<comment type="caution">
    <text evidence="4">The sequence shown here is derived from an EMBL/GenBank/DDBJ whole genome shotgun (WGS) entry which is preliminary data.</text>
</comment>
<dbReference type="EMBL" id="QJNU01000384">
    <property type="protein sequence ID" value="RYP00493.1"/>
    <property type="molecule type" value="Genomic_DNA"/>
</dbReference>
<dbReference type="InterPro" id="IPR001878">
    <property type="entry name" value="Znf_CCHC"/>
</dbReference>
<dbReference type="GO" id="GO:0008270">
    <property type="term" value="F:zinc ion binding"/>
    <property type="evidence" value="ECO:0007669"/>
    <property type="project" value="UniProtKB-KW"/>
</dbReference>
<dbReference type="Pfam" id="PF00098">
    <property type="entry name" value="zf-CCHC"/>
    <property type="match status" value="1"/>
</dbReference>
<proteinExistence type="predicted"/>
<dbReference type="Gene3D" id="4.10.60.10">
    <property type="entry name" value="Zinc finger, CCHC-type"/>
    <property type="match status" value="1"/>
</dbReference>
<evidence type="ECO:0000313" key="4">
    <source>
        <dbReference type="EMBL" id="RYP00493.1"/>
    </source>
</evidence>
<keyword evidence="1" id="KW-0863">Zinc-finger</keyword>
<feature type="region of interest" description="Disordered" evidence="2">
    <location>
        <begin position="14"/>
        <end position="54"/>
    </location>
</feature>
<dbReference type="Proteomes" id="UP000293360">
    <property type="component" value="Unassembled WGS sequence"/>
</dbReference>
<keyword evidence="1" id="KW-0862">Zinc</keyword>
<protein>
    <recommendedName>
        <fullName evidence="3">CCHC-type domain-containing protein</fullName>
    </recommendedName>
</protein>
<evidence type="ECO:0000259" key="3">
    <source>
        <dbReference type="PROSITE" id="PS50158"/>
    </source>
</evidence>
<organism evidence="4 5">
    <name type="scientific">Monosporascus ibericus</name>
    <dbReference type="NCBI Taxonomy" id="155417"/>
    <lineage>
        <taxon>Eukaryota</taxon>
        <taxon>Fungi</taxon>
        <taxon>Dikarya</taxon>
        <taxon>Ascomycota</taxon>
        <taxon>Pezizomycotina</taxon>
        <taxon>Sordariomycetes</taxon>
        <taxon>Xylariomycetidae</taxon>
        <taxon>Xylariales</taxon>
        <taxon>Xylariales incertae sedis</taxon>
        <taxon>Monosporascus</taxon>
    </lineage>
</organism>
<evidence type="ECO:0000256" key="1">
    <source>
        <dbReference type="PROSITE-ProRule" id="PRU00047"/>
    </source>
</evidence>
<keyword evidence="5" id="KW-1185">Reference proteome</keyword>
<dbReference type="PROSITE" id="PS50158">
    <property type="entry name" value="ZF_CCHC"/>
    <property type="match status" value="1"/>
</dbReference>
<name>A0A4Q4T4L9_9PEZI</name>
<dbReference type="AlphaFoldDB" id="A0A4Q4T4L9"/>
<sequence>MAVKIDDQQYAWKTRYFKDRQNNKPRHPPNTSTPRGTNISHGTAPGPMELGAVQQRDPRIIKCFNCNKMGHKVYQCKAPKKPRQNTWTPVP</sequence>
<gene>
    <name evidence="4" type="ORF">DL764_006485</name>
</gene>
<reference evidence="4 5" key="1">
    <citation type="submission" date="2018-06" db="EMBL/GenBank/DDBJ databases">
        <title>Complete Genomes of Monosporascus.</title>
        <authorList>
            <person name="Robinson A.J."/>
            <person name="Natvig D.O."/>
        </authorList>
    </citation>
    <scope>NUCLEOTIDE SEQUENCE [LARGE SCALE GENOMIC DNA]</scope>
    <source>
        <strain evidence="4 5">CBS 110550</strain>
    </source>
</reference>
<feature type="domain" description="CCHC-type" evidence="3">
    <location>
        <begin position="62"/>
        <end position="77"/>
    </location>
</feature>
<dbReference type="SMART" id="SM00343">
    <property type="entry name" value="ZnF_C2HC"/>
    <property type="match status" value="1"/>
</dbReference>
<feature type="compositionally biased region" description="Polar residues" evidence="2">
    <location>
        <begin position="29"/>
        <end position="41"/>
    </location>
</feature>
<accession>A0A4Q4T4L9</accession>
<dbReference type="SUPFAM" id="SSF57756">
    <property type="entry name" value="Retrovirus zinc finger-like domains"/>
    <property type="match status" value="1"/>
</dbReference>
<keyword evidence="1" id="KW-0479">Metal-binding</keyword>